<comment type="caution">
    <text evidence="2">The sequence shown here is derived from an EMBL/GenBank/DDBJ whole genome shotgun (WGS) entry which is preliminary data.</text>
</comment>
<accession>A0A243A9X3</accession>
<name>A0A243A9X3_BACTU</name>
<evidence type="ECO:0000313" key="3">
    <source>
        <dbReference type="Proteomes" id="UP000194860"/>
    </source>
</evidence>
<dbReference type="EMBL" id="NFDG01000120">
    <property type="protein sequence ID" value="OTY15716.1"/>
    <property type="molecule type" value="Genomic_DNA"/>
</dbReference>
<keyword evidence="1" id="KW-1133">Transmembrane helix</keyword>
<dbReference type="Proteomes" id="UP000194860">
    <property type="component" value="Unassembled WGS sequence"/>
</dbReference>
<protein>
    <submittedName>
        <fullName evidence="2">Uncharacterized protein</fullName>
    </submittedName>
</protein>
<keyword evidence="1" id="KW-0812">Transmembrane</keyword>
<dbReference type="AlphaFoldDB" id="A0A243A9X3"/>
<keyword evidence="1" id="KW-0472">Membrane</keyword>
<feature type="transmembrane region" description="Helical" evidence="1">
    <location>
        <begin position="27"/>
        <end position="49"/>
    </location>
</feature>
<sequence length="87" mass="10070">MLSLVSPCIGPILTALLMLGATNPDQVFIYITVYKLGFTIPFFLIAFFVTKEWNNTSVEYLEIEVDRKEEYNMSRKAFDIKNNKLKI</sequence>
<proteinExistence type="predicted"/>
<reference evidence="2 3" key="1">
    <citation type="submission" date="2016-10" db="EMBL/GenBank/DDBJ databases">
        <title>Comparative genomics of Bacillus thuringiensis reveals a path to pathogens against multiple invertebrate hosts.</title>
        <authorList>
            <person name="Zheng J."/>
            <person name="Gao Q."/>
            <person name="Liu H."/>
            <person name="Peng D."/>
            <person name="Ruan L."/>
            <person name="Sun M."/>
        </authorList>
    </citation>
    <scope>NUCLEOTIDE SEQUENCE [LARGE SCALE GENOMIC DNA]</scope>
    <source>
        <strain evidence="2">BGSC 4BM1</strain>
    </source>
</reference>
<organism evidence="2 3">
    <name type="scientific">Bacillus thuringiensis serovar navarrensis</name>
    <dbReference type="NCBI Taxonomy" id="339658"/>
    <lineage>
        <taxon>Bacteria</taxon>
        <taxon>Bacillati</taxon>
        <taxon>Bacillota</taxon>
        <taxon>Bacilli</taxon>
        <taxon>Bacillales</taxon>
        <taxon>Bacillaceae</taxon>
        <taxon>Bacillus</taxon>
        <taxon>Bacillus cereus group</taxon>
    </lineage>
</organism>
<gene>
    <name evidence="2" type="ORF">BK732_15540</name>
</gene>
<evidence type="ECO:0000313" key="2">
    <source>
        <dbReference type="EMBL" id="OTY15716.1"/>
    </source>
</evidence>
<evidence type="ECO:0000256" key="1">
    <source>
        <dbReference type="SAM" id="Phobius"/>
    </source>
</evidence>